<dbReference type="AlphaFoldDB" id="A0A3E1P8P7"/>
<dbReference type="PROSITE" id="PS51257">
    <property type="entry name" value="PROKAR_LIPOPROTEIN"/>
    <property type="match status" value="1"/>
</dbReference>
<dbReference type="EMBL" id="QTJV01000001">
    <property type="protein sequence ID" value="RFM36566.1"/>
    <property type="molecule type" value="Genomic_DNA"/>
</dbReference>
<keyword evidence="3" id="KW-1185">Reference proteome</keyword>
<feature type="chain" id="PRO_5017828097" evidence="1">
    <location>
        <begin position="20"/>
        <end position="177"/>
    </location>
</feature>
<dbReference type="RefSeq" id="WP_116851888.1">
    <property type="nucleotide sequence ID" value="NZ_QTJV01000001.1"/>
</dbReference>
<dbReference type="Gene3D" id="1.20.5.320">
    <property type="entry name" value="6-Phosphogluconate Dehydrogenase, domain 3"/>
    <property type="match status" value="1"/>
</dbReference>
<keyword evidence="1" id="KW-0732">Signal</keyword>
<gene>
    <name evidence="2" type="ORF">DXN04_03435</name>
</gene>
<protein>
    <submittedName>
        <fullName evidence="2">Collagen-like protein</fullName>
    </submittedName>
</protein>
<evidence type="ECO:0000313" key="3">
    <source>
        <dbReference type="Proteomes" id="UP000261174"/>
    </source>
</evidence>
<dbReference type="Proteomes" id="UP000261174">
    <property type="component" value="Unassembled WGS sequence"/>
</dbReference>
<comment type="caution">
    <text evidence="2">The sequence shown here is derived from an EMBL/GenBank/DDBJ whole genome shotgun (WGS) entry which is preliminary data.</text>
</comment>
<sequence length="177" mass="19058">MKKVFGYLFVACMFSLTLGMTSCKKGDTGPAGPQGEKGDSGVAGNAGIIYSEWADATFGLASDGATYFVDIDAPKITSSILNSGDVKVYTQYYSSAGELVVMPLPYFDGSFILNVSIFAGGFEIYSNADFSSYTDDSGNRAFQYRYVIIPGGQAAARKAGIDWNNYEQVKAYLHLKN</sequence>
<reference evidence="2 3" key="1">
    <citation type="submission" date="2018-08" db="EMBL/GenBank/DDBJ databases">
        <title>Chitinophaga sp. K20C18050901, a novel bacterium isolated from forest soil.</title>
        <authorList>
            <person name="Wang C."/>
        </authorList>
    </citation>
    <scope>NUCLEOTIDE SEQUENCE [LARGE SCALE GENOMIC DNA]</scope>
    <source>
        <strain evidence="2 3">K20C18050901</strain>
    </source>
</reference>
<evidence type="ECO:0000256" key="1">
    <source>
        <dbReference type="SAM" id="SignalP"/>
    </source>
</evidence>
<name>A0A3E1P8P7_9BACT</name>
<feature type="signal peptide" evidence="1">
    <location>
        <begin position="1"/>
        <end position="19"/>
    </location>
</feature>
<dbReference type="OrthoDB" id="956932at2"/>
<accession>A0A3E1P8P7</accession>
<evidence type="ECO:0000313" key="2">
    <source>
        <dbReference type="EMBL" id="RFM36566.1"/>
    </source>
</evidence>
<organism evidence="2 3">
    <name type="scientific">Chitinophaga silvisoli</name>
    <dbReference type="NCBI Taxonomy" id="2291814"/>
    <lineage>
        <taxon>Bacteria</taxon>
        <taxon>Pseudomonadati</taxon>
        <taxon>Bacteroidota</taxon>
        <taxon>Chitinophagia</taxon>
        <taxon>Chitinophagales</taxon>
        <taxon>Chitinophagaceae</taxon>
        <taxon>Chitinophaga</taxon>
    </lineage>
</organism>
<proteinExistence type="predicted"/>
<keyword evidence="2" id="KW-0176">Collagen</keyword>